<name>A0A3F3GSS6_9LACO</name>
<evidence type="ECO:0000313" key="2">
    <source>
        <dbReference type="Proteomes" id="UP000061227"/>
    </source>
</evidence>
<sequence>MVVAEFAVNRAGVIAINQSNAALISARTAAQAAINAVATAVKTTINNLSPLSDRQTRLNQVDTNIANAQTALAGTSSTADVTAAQGSAISALNADAANAQQKSSQEDAISRLQNYATNAENAIAALPGLSADNLTTAKTAIESAITNGDTNIQGATEHADMANALTAAEQVIDTAMTTAQNQSQQTLAQAQSNAAAAIDAALAAAEQKLNNLSLSTTDQAAQQKQLEADAGNAKVSIAAATSLAGVTQAQQAGTQAINQDILLAEIDSLQTEAKKRLQAYANQAKQTISQLPDLPGTSYTNAYSGIDNLVSIWSGNISNTRNLADMQKALYSGGSAINLVSLSAQANSQTIVDQERSTAQAAIDAAATTARTTITSLNPLSDKADRLNQINTDVQNAYNALDSATNQTGFTAAQTAGTTAITNDTAAAQLKSEQEKDDNALTAYGQNAKDAIAAMPGLSQAQLSKRKAILTRLCQQVRTTSMQQRASPMRITP</sequence>
<reference evidence="1 2" key="1">
    <citation type="journal article" date="2015" name="BMC Genomics">
        <title>Comparative genomics of Fructobacillus spp. and Leuconostoc spp. reveals niche-specific evolution of Fructobacillus spp.</title>
        <authorList>
            <person name="Endo A."/>
            <person name="Tanizawa Y."/>
            <person name="Tanaka N."/>
            <person name="Maeno S."/>
            <person name="Kumar H."/>
            <person name="Shiwa Y."/>
            <person name="Okada S."/>
            <person name="Yoshikawa H."/>
            <person name="Dicks L."/>
            <person name="Nakagawa J."/>
            <person name="Arita M."/>
        </authorList>
    </citation>
    <scope>NUCLEOTIDE SEQUENCE [LARGE SCALE GENOMIC DNA]</scope>
    <source>
        <strain evidence="1 2">DSM 15468</strain>
    </source>
</reference>
<dbReference type="STRING" id="220714.SAMN05660469_0539"/>
<proteinExistence type="predicted"/>
<protein>
    <submittedName>
        <fullName evidence="1">Uncharacterized protein</fullName>
    </submittedName>
</protein>
<dbReference type="RefSeq" id="WP_059376852.1">
    <property type="nucleotide sequence ID" value="NZ_DF968064.1"/>
</dbReference>
<evidence type="ECO:0000313" key="1">
    <source>
        <dbReference type="EMBL" id="GAP02604.1"/>
    </source>
</evidence>
<organism evidence="1 2">
    <name type="scientific">Fructobacillus pseudoficulneus</name>
    <dbReference type="NCBI Taxonomy" id="220714"/>
    <lineage>
        <taxon>Bacteria</taxon>
        <taxon>Bacillati</taxon>
        <taxon>Bacillota</taxon>
        <taxon>Bacilli</taxon>
        <taxon>Lactobacillales</taxon>
        <taxon>Lactobacillaceae</taxon>
        <taxon>Fructobacillus</taxon>
    </lineage>
</organism>
<dbReference type="AlphaFoldDB" id="A0A3F3GSS6"/>
<gene>
    <name evidence="1" type="ORF">FPFC_020510</name>
</gene>
<dbReference type="EMBL" id="DF968064">
    <property type="protein sequence ID" value="GAP02604.1"/>
    <property type="molecule type" value="Genomic_DNA"/>
</dbReference>
<accession>A0A3F3GSS6</accession>
<dbReference type="Proteomes" id="UP000061227">
    <property type="component" value="Unassembled WGS sequence"/>
</dbReference>
<keyword evidence="2" id="KW-1185">Reference proteome</keyword>